<evidence type="ECO:0000256" key="1">
    <source>
        <dbReference type="SAM" id="MobiDB-lite"/>
    </source>
</evidence>
<dbReference type="AlphaFoldDB" id="A0A553P7W3"/>
<evidence type="ECO:0000313" key="3">
    <source>
        <dbReference type="Proteomes" id="UP000318571"/>
    </source>
</evidence>
<reference evidence="2 3" key="1">
    <citation type="journal article" date="2018" name="Nat. Ecol. Evol.">
        <title>Genomic signatures of mitonuclear coevolution across populations of Tigriopus californicus.</title>
        <authorList>
            <person name="Barreto F.S."/>
            <person name="Watson E.T."/>
            <person name="Lima T.G."/>
            <person name="Willett C.S."/>
            <person name="Edmands S."/>
            <person name="Li W."/>
            <person name="Burton R.S."/>
        </authorList>
    </citation>
    <scope>NUCLEOTIDE SEQUENCE [LARGE SCALE GENOMIC DNA]</scope>
    <source>
        <strain evidence="2 3">San Diego</strain>
    </source>
</reference>
<feature type="compositionally biased region" description="Basic and acidic residues" evidence="1">
    <location>
        <begin position="25"/>
        <end position="50"/>
    </location>
</feature>
<dbReference type="Proteomes" id="UP000318571">
    <property type="component" value="Chromosome 3"/>
</dbReference>
<name>A0A553P7W3_TIGCA</name>
<feature type="region of interest" description="Disordered" evidence="1">
    <location>
        <begin position="25"/>
        <end position="111"/>
    </location>
</feature>
<comment type="caution">
    <text evidence="2">The sequence shown here is derived from an EMBL/GenBank/DDBJ whole genome shotgun (WGS) entry which is preliminary data.</text>
</comment>
<gene>
    <name evidence="2" type="ORF">TCAL_16890</name>
</gene>
<organism evidence="2 3">
    <name type="scientific">Tigriopus californicus</name>
    <name type="common">Marine copepod</name>
    <dbReference type="NCBI Taxonomy" id="6832"/>
    <lineage>
        <taxon>Eukaryota</taxon>
        <taxon>Metazoa</taxon>
        <taxon>Ecdysozoa</taxon>
        <taxon>Arthropoda</taxon>
        <taxon>Crustacea</taxon>
        <taxon>Multicrustacea</taxon>
        <taxon>Hexanauplia</taxon>
        <taxon>Copepoda</taxon>
        <taxon>Harpacticoida</taxon>
        <taxon>Harpacticidae</taxon>
        <taxon>Tigriopus</taxon>
    </lineage>
</organism>
<keyword evidence="3" id="KW-1185">Reference proteome</keyword>
<proteinExistence type="predicted"/>
<dbReference type="EMBL" id="VCGU01000007">
    <property type="protein sequence ID" value="TRY73775.1"/>
    <property type="molecule type" value="Genomic_DNA"/>
</dbReference>
<feature type="compositionally biased region" description="Basic and acidic residues" evidence="1">
    <location>
        <begin position="86"/>
        <end position="102"/>
    </location>
</feature>
<protein>
    <submittedName>
        <fullName evidence="2">Uncharacterized protein</fullName>
    </submittedName>
</protein>
<feature type="compositionally biased region" description="Basic and acidic residues" evidence="1">
    <location>
        <begin position="57"/>
        <end position="78"/>
    </location>
</feature>
<accession>A0A553P7W3</accession>
<sequence>MSNIQPAPTIEDKDVVEVHECPNQDDLCHKVDNSGHRANDSGHRAADSSHRAANSGHRADDSGHRADDSGHRAHDFGHRGNSPGERCNKPGLKQDENGREENESPGDVTKGRMATVADLYDNLSELDGEAEREKGKVMDDMMNQLDNIGRQITDRFVNRATVGAYYPPSNPGNLHER</sequence>
<evidence type="ECO:0000313" key="2">
    <source>
        <dbReference type="EMBL" id="TRY73775.1"/>
    </source>
</evidence>